<dbReference type="PANTHER" id="PTHR13932:SF5">
    <property type="entry name" value="RADICAL S-ADENOSYL METHIONINE DOMAIN-CONTAINING PROTEIN 1, MITOCHONDRIAL"/>
    <property type="match status" value="1"/>
</dbReference>
<dbReference type="SFLD" id="SFLDG01065">
    <property type="entry name" value="anaerobic_coproporphyrinogen-I"/>
    <property type="match status" value="1"/>
</dbReference>
<keyword evidence="9 10" id="KW-0143">Chaperone</keyword>
<dbReference type="Pfam" id="PF06969">
    <property type="entry name" value="HemN_C"/>
    <property type="match status" value="1"/>
</dbReference>
<evidence type="ECO:0000256" key="8">
    <source>
        <dbReference type="ARBA" id="ARBA00023014"/>
    </source>
</evidence>
<accession>A0A4R4AKY1</accession>
<evidence type="ECO:0000313" key="13">
    <source>
        <dbReference type="Proteomes" id="UP000295247"/>
    </source>
</evidence>
<feature type="domain" description="Radical SAM core" evidence="11">
    <location>
        <begin position="9"/>
        <end position="239"/>
    </location>
</feature>
<evidence type="ECO:0000256" key="2">
    <source>
        <dbReference type="ARBA" id="ARBA00006100"/>
    </source>
</evidence>
<dbReference type="InterPro" id="IPR004559">
    <property type="entry name" value="HemW-like"/>
</dbReference>
<evidence type="ECO:0000256" key="9">
    <source>
        <dbReference type="ARBA" id="ARBA00023186"/>
    </source>
</evidence>
<organism evidence="12 13">
    <name type="scientific">Marichromatium gracile</name>
    <name type="common">Chromatium gracile</name>
    <dbReference type="NCBI Taxonomy" id="1048"/>
    <lineage>
        <taxon>Bacteria</taxon>
        <taxon>Pseudomonadati</taxon>
        <taxon>Pseudomonadota</taxon>
        <taxon>Gammaproteobacteria</taxon>
        <taxon>Chromatiales</taxon>
        <taxon>Chromatiaceae</taxon>
        <taxon>Marichromatium</taxon>
    </lineage>
</organism>
<dbReference type="NCBIfam" id="TIGR00539">
    <property type="entry name" value="hemN_rel"/>
    <property type="match status" value="1"/>
</dbReference>
<evidence type="ECO:0000259" key="11">
    <source>
        <dbReference type="PROSITE" id="PS51918"/>
    </source>
</evidence>
<dbReference type="SFLD" id="SFLDF00562">
    <property type="entry name" value="HemN-like__clustered_with_heat"/>
    <property type="match status" value="1"/>
</dbReference>
<dbReference type="GO" id="GO:0005737">
    <property type="term" value="C:cytoplasm"/>
    <property type="evidence" value="ECO:0007669"/>
    <property type="project" value="UniProtKB-SubCell"/>
</dbReference>
<dbReference type="GO" id="GO:0006779">
    <property type="term" value="P:porphyrin-containing compound biosynthetic process"/>
    <property type="evidence" value="ECO:0007669"/>
    <property type="project" value="InterPro"/>
</dbReference>
<keyword evidence="10" id="KW-0963">Cytoplasm</keyword>
<proteinExistence type="inferred from homology"/>
<dbReference type="EMBL" id="SMDC01000001">
    <property type="protein sequence ID" value="TCW40082.1"/>
    <property type="molecule type" value="Genomic_DNA"/>
</dbReference>
<dbReference type="InterPro" id="IPR007197">
    <property type="entry name" value="rSAM"/>
</dbReference>
<protein>
    <recommendedName>
        <fullName evidence="3 10">Heme chaperone HemW</fullName>
    </recommendedName>
</protein>
<evidence type="ECO:0000256" key="10">
    <source>
        <dbReference type="RuleBase" id="RU364116"/>
    </source>
</evidence>
<dbReference type="SMART" id="SM00729">
    <property type="entry name" value="Elp3"/>
    <property type="match status" value="1"/>
</dbReference>
<dbReference type="InterPro" id="IPR058240">
    <property type="entry name" value="rSAM_sf"/>
</dbReference>
<dbReference type="InterPro" id="IPR013785">
    <property type="entry name" value="Aldolase_TIM"/>
</dbReference>
<comment type="cofactor">
    <cofactor evidence="1">
        <name>[4Fe-4S] cluster</name>
        <dbReference type="ChEBI" id="CHEBI:49883"/>
    </cofactor>
</comment>
<evidence type="ECO:0000256" key="7">
    <source>
        <dbReference type="ARBA" id="ARBA00023004"/>
    </source>
</evidence>
<dbReference type="GO" id="GO:0004109">
    <property type="term" value="F:coproporphyrinogen oxidase activity"/>
    <property type="evidence" value="ECO:0007669"/>
    <property type="project" value="InterPro"/>
</dbReference>
<evidence type="ECO:0000256" key="5">
    <source>
        <dbReference type="ARBA" id="ARBA00022691"/>
    </source>
</evidence>
<keyword evidence="7 10" id="KW-0408">Iron</keyword>
<comment type="similarity">
    <text evidence="2">Belongs to the anaerobic coproporphyrinogen-III oxidase family. HemW subfamily.</text>
</comment>
<dbReference type="PANTHER" id="PTHR13932">
    <property type="entry name" value="COPROPORPHYRINIGEN III OXIDASE"/>
    <property type="match status" value="1"/>
</dbReference>
<dbReference type="PROSITE" id="PS51918">
    <property type="entry name" value="RADICAL_SAM"/>
    <property type="match status" value="1"/>
</dbReference>
<dbReference type="InterPro" id="IPR006638">
    <property type="entry name" value="Elp3/MiaA/NifB-like_rSAM"/>
</dbReference>
<keyword evidence="10" id="KW-0004">4Fe-4S</keyword>
<dbReference type="AlphaFoldDB" id="A0A4R4AKY1"/>
<dbReference type="GO" id="GO:0051539">
    <property type="term" value="F:4 iron, 4 sulfur cluster binding"/>
    <property type="evidence" value="ECO:0007669"/>
    <property type="project" value="UniProtKB-UniRule"/>
</dbReference>
<dbReference type="SFLD" id="SFLDF00288">
    <property type="entry name" value="HemN-like__clustered_with_nucl"/>
    <property type="match status" value="1"/>
</dbReference>
<name>A0A4R4AKY1_MARGR</name>
<dbReference type="RefSeq" id="WP_132228405.1">
    <property type="nucleotide sequence ID" value="NZ_NRRH01000049.1"/>
</dbReference>
<dbReference type="Pfam" id="PF04055">
    <property type="entry name" value="Radical_SAM"/>
    <property type="match status" value="1"/>
</dbReference>
<dbReference type="SUPFAM" id="SSF102114">
    <property type="entry name" value="Radical SAM enzymes"/>
    <property type="match status" value="1"/>
</dbReference>
<keyword evidence="4 10" id="KW-0349">Heme</keyword>
<comment type="subcellular location">
    <subcellularLocation>
        <location evidence="10">Cytoplasm</location>
    </subcellularLocation>
</comment>
<evidence type="ECO:0000313" key="12">
    <source>
        <dbReference type="EMBL" id="TCW40082.1"/>
    </source>
</evidence>
<comment type="caution">
    <text evidence="12">The sequence shown here is derived from an EMBL/GenBank/DDBJ whole genome shotgun (WGS) entry which is preliminary data.</text>
</comment>
<dbReference type="InterPro" id="IPR010723">
    <property type="entry name" value="HemN_C"/>
</dbReference>
<keyword evidence="6 10" id="KW-0479">Metal-binding</keyword>
<dbReference type="SFLD" id="SFLDG01082">
    <property type="entry name" value="B12-binding_domain_containing"/>
    <property type="match status" value="1"/>
</dbReference>
<dbReference type="SFLD" id="SFLDS00029">
    <property type="entry name" value="Radical_SAM"/>
    <property type="match status" value="1"/>
</dbReference>
<sequence>MTGRAAGAGGGAPPLGLYIHLPWCVRKCPYCDFNSHPVAGAALAAYVEHLLADLDRALAVPEARRPVVSIFIGGGTPSLLPGSAVARLLDGVRARLTLAPDAEISLEANPGTAEARRFAAYREAGVNRLSIGVQSLEAERLVALGRIHSPEEARAAVTMARAAGFDNLNLDLMFGLPGQTPSLARADLEAALALAPEHLSYYQLSLEPGSAFHDDPPPLPDPDLVADIAAAGQERLAAAGLARYEVSAYARAGRRCRHNLNYWRFGDYLGIGAGAHAKLSRWRDGRVERVWREARLADPEAYLGAAPEALIAERRVLDADDLIVEFALNALRLVEGFAPADFVRATGLPVTRLAAPLERARALGLIEPDPARVVPSARGRDFLDDLVGLFVPGDD</sequence>
<comment type="function">
    <text evidence="10">Probably acts as a heme chaperone, transferring heme to an unknown acceptor. Binds one molecule of heme per monomer, possibly covalently. Binds 1 [4Fe-4S] cluster. The cluster is coordinated with 3 cysteines and an exchangeable S-adenosyl-L-methionine.</text>
</comment>
<gene>
    <name evidence="12" type="ORF">EDC29_101499</name>
</gene>
<dbReference type="Proteomes" id="UP000295247">
    <property type="component" value="Unassembled WGS sequence"/>
</dbReference>
<reference evidence="12 13" key="1">
    <citation type="submission" date="2019-03" db="EMBL/GenBank/DDBJ databases">
        <title>Genomic Encyclopedia of Type Strains, Phase IV (KMG-IV): sequencing the most valuable type-strain genomes for metagenomic binning, comparative biology and taxonomic classification.</title>
        <authorList>
            <person name="Goeker M."/>
        </authorList>
    </citation>
    <scope>NUCLEOTIDE SEQUENCE [LARGE SCALE GENOMIC DNA]</scope>
    <source>
        <strain evidence="12 13">DSM 203</strain>
    </source>
</reference>
<evidence type="ECO:0000256" key="4">
    <source>
        <dbReference type="ARBA" id="ARBA00022617"/>
    </source>
</evidence>
<evidence type="ECO:0000256" key="6">
    <source>
        <dbReference type="ARBA" id="ARBA00022723"/>
    </source>
</evidence>
<evidence type="ECO:0000256" key="1">
    <source>
        <dbReference type="ARBA" id="ARBA00001966"/>
    </source>
</evidence>
<evidence type="ECO:0000256" key="3">
    <source>
        <dbReference type="ARBA" id="ARBA00017228"/>
    </source>
</evidence>
<dbReference type="Gene3D" id="3.20.20.70">
    <property type="entry name" value="Aldolase class I"/>
    <property type="match status" value="1"/>
</dbReference>
<keyword evidence="8 10" id="KW-0411">Iron-sulfur</keyword>
<keyword evidence="5 10" id="KW-0949">S-adenosyl-L-methionine</keyword>
<dbReference type="GO" id="GO:0046872">
    <property type="term" value="F:metal ion binding"/>
    <property type="evidence" value="ECO:0007669"/>
    <property type="project" value="UniProtKB-UniRule"/>
</dbReference>
<dbReference type="InterPro" id="IPR034505">
    <property type="entry name" value="Coproporphyrinogen-III_oxidase"/>
</dbReference>
<dbReference type="CDD" id="cd01335">
    <property type="entry name" value="Radical_SAM"/>
    <property type="match status" value="1"/>
</dbReference>